<proteinExistence type="predicted"/>
<dbReference type="Pfam" id="PF13545">
    <property type="entry name" value="HTH_Crp_2"/>
    <property type="match status" value="1"/>
</dbReference>
<dbReference type="PhylomeDB" id="Q6N2Q3"/>
<dbReference type="InterPro" id="IPR036388">
    <property type="entry name" value="WH-like_DNA-bd_sf"/>
</dbReference>
<evidence type="ECO:0000313" key="6">
    <source>
        <dbReference type="EMBL" id="CAE29437.1"/>
    </source>
</evidence>
<dbReference type="GO" id="GO:0003677">
    <property type="term" value="F:DNA binding"/>
    <property type="evidence" value="ECO:0007669"/>
    <property type="project" value="UniProtKB-KW"/>
</dbReference>
<dbReference type="Gene3D" id="1.10.10.10">
    <property type="entry name" value="Winged helix-like DNA-binding domain superfamily/Winged helix DNA-binding domain"/>
    <property type="match status" value="1"/>
</dbReference>
<keyword evidence="3" id="KW-0804">Transcription</keyword>
<feature type="domain" description="Cyclic nucleotide-binding" evidence="4">
    <location>
        <begin position="25"/>
        <end position="128"/>
    </location>
</feature>
<dbReference type="PROSITE" id="PS50042">
    <property type="entry name" value="CNMP_BINDING_3"/>
    <property type="match status" value="1"/>
</dbReference>
<sequence length="237" mass="26063">MMTSMTTNLGRRLTKTSDVVRAQRLFQDLAPEALDQLCRAARLVRFSRGETVFLKGDDANALFVVVEGAIRVSSGSTDGRTAMLNLIGSGEVFGEVAVLDGLPRTTDAIAHSDSVLLSIARRDLFELIDTQPQLMMKLIVLLCGRVRATSQQVEWLLLQSMSARLAGTIMRLAERDTDRAPLRLQLTQQRVSEMAGMSRESVNKLLARWASQGWIRLGPQTLEIIQPDALRAVAGEG</sequence>
<gene>
    <name evidence="6" type="ordered locus">RPA3996</name>
</gene>
<dbReference type="Pfam" id="PF00027">
    <property type="entry name" value="cNMP_binding"/>
    <property type="match status" value="1"/>
</dbReference>
<dbReference type="InterPro" id="IPR050397">
    <property type="entry name" value="Env_Response_Regulators"/>
</dbReference>
<evidence type="ECO:0000256" key="3">
    <source>
        <dbReference type="ARBA" id="ARBA00023163"/>
    </source>
</evidence>
<dbReference type="InterPro" id="IPR014710">
    <property type="entry name" value="RmlC-like_jellyroll"/>
</dbReference>
<dbReference type="InterPro" id="IPR012318">
    <property type="entry name" value="HTH_CRP"/>
</dbReference>
<dbReference type="SMART" id="SM00100">
    <property type="entry name" value="cNMP"/>
    <property type="match status" value="1"/>
</dbReference>
<evidence type="ECO:0000259" key="4">
    <source>
        <dbReference type="PROSITE" id="PS50042"/>
    </source>
</evidence>
<evidence type="ECO:0000256" key="2">
    <source>
        <dbReference type="ARBA" id="ARBA00023125"/>
    </source>
</evidence>
<dbReference type="Gene3D" id="2.60.120.10">
    <property type="entry name" value="Jelly Rolls"/>
    <property type="match status" value="1"/>
</dbReference>
<name>Q6N2Q3_RHOPA</name>
<dbReference type="PANTHER" id="PTHR24567:SF68">
    <property type="entry name" value="DNA-BINDING TRANSCRIPTIONAL DUAL REGULATOR CRP"/>
    <property type="match status" value="1"/>
</dbReference>
<keyword evidence="2" id="KW-0238">DNA-binding</keyword>
<dbReference type="InterPro" id="IPR000595">
    <property type="entry name" value="cNMP-bd_dom"/>
</dbReference>
<reference evidence="6" key="1">
    <citation type="journal article" date="2004" name="Nat. Biotechnol.">
        <title>Complete genome sequence of the metabolically versatile photosynthetic bacterium Rhodopseudomonas palustris.</title>
        <authorList>
            <person name="Larimer F.W."/>
            <person name="Chain P."/>
            <person name="Hauser L."/>
            <person name="Lamerdin J."/>
            <person name="Malfatti S."/>
            <person name="Do L."/>
            <person name="Land M.L."/>
            <person name="Pelletier D.A."/>
            <person name="Beatty J.T."/>
            <person name="Lang A.S."/>
            <person name="Tabita F.R."/>
            <person name="Gibson J.L."/>
            <person name="Hanson T.E."/>
            <person name="Bobst C."/>
            <person name="Torres J.L."/>
            <person name="Peres C."/>
            <person name="Harrison F.H."/>
            <person name="Gibson J."/>
            <person name="Harwood C.S."/>
        </authorList>
    </citation>
    <scope>NUCLEOTIDE SEQUENCE [LARGE SCALE GENOMIC DNA]</scope>
    <source>
        <strain evidence="6">CGA009</strain>
    </source>
</reference>
<dbReference type="HOGENOM" id="CLU_075053_3_4_5"/>
<dbReference type="SMART" id="SM00419">
    <property type="entry name" value="HTH_CRP"/>
    <property type="match status" value="1"/>
</dbReference>
<evidence type="ECO:0000259" key="5">
    <source>
        <dbReference type="PROSITE" id="PS51063"/>
    </source>
</evidence>
<protein>
    <submittedName>
        <fullName evidence="6">Probable transcriptional regulator, Crp/Fnr family</fullName>
    </submittedName>
</protein>
<organism evidence="6">
    <name type="scientific">Rhodopseudomonas palustris (strain ATCC BAA-98 / CGA009)</name>
    <dbReference type="NCBI Taxonomy" id="258594"/>
    <lineage>
        <taxon>Bacteria</taxon>
        <taxon>Pseudomonadati</taxon>
        <taxon>Pseudomonadota</taxon>
        <taxon>Alphaproteobacteria</taxon>
        <taxon>Hyphomicrobiales</taxon>
        <taxon>Nitrobacteraceae</taxon>
        <taxon>Rhodopseudomonas</taxon>
    </lineage>
</organism>
<evidence type="ECO:0000256" key="1">
    <source>
        <dbReference type="ARBA" id="ARBA00023015"/>
    </source>
</evidence>
<dbReference type="CDD" id="cd00038">
    <property type="entry name" value="CAP_ED"/>
    <property type="match status" value="1"/>
</dbReference>
<dbReference type="eggNOG" id="COG0664">
    <property type="taxonomic scope" value="Bacteria"/>
</dbReference>
<dbReference type="GO" id="GO:0005829">
    <property type="term" value="C:cytosol"/>
    <property type="evidence" value="ECO:0007669"/>
    <property type="project" value="TreeGrafter"/>
</dbReference>
<keyword evidence="1" id="KW-0805">Transcription regulation</keyword>
<dbReference type="EMBL" id="BX572605">
    <property type="protein sequence ID" value="CAE29437.1"/>
    <property type="molecule type" value="Genomic_DNA"/>
</dbReference>
<dbReference type="GO" id="GO:0003700">
    <property type="term" value="F:DNA-binding transcription factor activity"/>
    <property type="evidence" value="ECO:0007669"/>
    <property type="project" value="TreeGrafter"/>
</dbReference>
<dbReference type="SUPFAM" id="SSF46785">
    <property type="entry name" value="Winged helix' DNA-binding domain"/>
    <property type="match status" value="1"/>
</dbReference>
<dbReference type="PROSITE" id="PS51063">
    <property type="entry name" value="HTH_CRP_2"/>
    <property type="match status" value="1"/>
</dbReference>
<dbReference type="AlphaFoldDB" id="Q6N2Q3"/>
<accession>Q6N2Q3</accession>
<dbReference type="InterPro" id="IPR036390">
    <property type="entry name" value="WH_DNA-bd_sf"/>
</dbReference>
<dbReference type="SUPFAM" id="SSF51206">
    <property type="entry name" value="cAMP-binding domain-like"/>
    <property type="match status" value="1"/>
</dbReference>
<dbReference type="PANTHER" id="PTHR24567">
    <property type="entry name" value="CRP FAMILY TRANSCRIPTIONAL REGULATORY PROTEIN"/>
    <property type="match status" value="1"/>
</dbReference>
<dbReference type="STRING" id="258594.RPA3996"/>
<dbReference type="InterPro" id="IPR018490">
    <property type="entry name" value="cNMP-bd_dom_sf"/>
</dbReference>
<feature type="domain" description="HTH crp-type" evidence="5">
    <location>
        <begin position="159"/>
        <end position="228"/>
    </location>
</feature>